<protein>
    <recommendedName>
        <fullName evidence="2">Phasin domain-containing protein</fullName>
    </recommendedName>
</protein>
<dbReference type="RefSeq" id="WP_094475002.1">
    <property type="nucleotide sequence ID" value="NZ_NOXT01000124.1"/>
</dbReference>
<feature type="compositionally biased region" description="Basic residues" evidence="1">
    <location>
        <begin position="15"/>
        <end position="24"/>
    </location>
</feature>
<feature type="region of interest" description="Disordered" evidence="1">
    <location>
        <begin position="1"/>
        <end position="29"/>
    </location>
</feature>
<feature type="compositionally biased region" description="Low complexity" evidence="1">
    <location>
        <begin position="39"/>
        <end position="53"/>
    </location>
</feature>
<proteinExistence type="predicted"/>
<keyword evidence="4" id="KW-1185">Reference proteome</keyword>
<reference evidence="3 4" key="1">
    <citation type="submission" date="2017-07" db="EMBL/GenBank/DDBJ databases">
        <title>Sandarakinorhabdus cyanobacteriorum sp. nov., a novel bacterium isolated from cyanobacterial aggregates in a eutrophic lake.</title>
        <authorList>
            <person name="Cai H."/>
        </authorList>
    </citation>
    <scope>NUCLEOTIDE SEQUENCE [LARGE SCALE GENOMIC DNA]</scope>
    <source>
        <strain evidence="3 4">TH057</strain>
    </source>
</reference>
<accession>A0A255Y685</accession>
<organism evidence="3 4">
    <name type="scientific">Sandarakinorhabdus cyanobacteriorum</name>
    <dbReference type="NCBI Taxonomy" id="1981098"/>
    <lineage>
        <taxon>Bacteria</taxon>
        <taxon>Pseudomonadati</taxon>
        <taxon>Pseudomonadota</taxon>
        <taxon>Alphaproteobacteria</taxon>
        <taxon>Sphingomonadales</taxon>
        <taxon>Sphingosinicellaceae</taxon>
        <taxon>Sandarakinorhabdus</taxon>
    </lineage>
</organism>
<dbReference type="OrthoDB" id="8479795at2"/>
<evidence type="ECO:0000259" key="2">
    <source>
        <dbReference type="Pfam" id="PF09361"/>
    </source>
</evidence>
<gene>
    <name evidence="3" type="ORF">CHU93_15210</name>
</gene>
<dbReference type="InterPro" id="IPR018968">
    <property type="entry name" value="Phasin"/>
</dbReference>
<dbReference type="Pfam" id="PF09361">
    <property type="entry name" value="Phasin_2"/>
    <property type="match status" value="1"/>
</dbReference>
<sequence>MTAKTTTDKPATAAKARRPAKKSVAKAAATTEALVAETAVSPAPAEQAVVAEPAPKKKRSALVIPFATAFTKESPMATAFETTQETVRNAAETAMNNGKAAMEQVTAKSKEAVETSMKTLEEITAVTRGNVEALIASAKAAAAGAEQVMSHMTEVSKGSFEATTAHVKALAAAKNPNELVQLQTEFAKARWDAAVADYSKLTETLVKLAGEIAEPVQNQVAVVTDKLKSSFTTK</sequence>
<comment type="caution">
    <text evidence="3">The sequence shown here is derived from an EMBL/GenBank/DDBJ whole genome shotgun (WGS) entry which is preliminary data.</text>
</comment>
<feature type="compositionally biased region" description="Low complexity" evidence="1">
    <location>
        <begin position="1"/>
        <end position="14"/>
    </location>
</feature>
<evidence type="ECO:0000256" key="1">
    <source>
        <dbReference type="SAM" id="MobiDB-lite"/>
    </source>
</evidence>
<feature type="region of interest" description="Disordered" evidence="1">
    <location>
        <begin position="39"/>
        <end position="58"/>
    </location>
</feature>
<dbReference type="NCBIfam" id="TIGR01841">
    <property type="entry name" value="phasin"/>
    <property type="match status" value="1"/>
</dbReference>
<dbReference type="InterPro" id="IPR010127">
    <property type="entry name" value="Phasin_subfam-1"/>
</dbReference>
<name>A0A255Y685_9SPHN</name>
<dbReference type="EMBL" id="NOXT01000124">
    <property type="protein sequence ID" value="OYQ24708.1"/>
    <property type="molecule type" value="Genomic_DNA"/>
</dbReference>
<evidence type="ECO:0000313" key="4">
    <source>
        <dbReference type="Proteomes" id="UP000216991"/>
    </source>
</evidence>
<feature type="domain" description="Phasin" evidence="2">
    <location>
        <begin position="121"/>
        <end position="220"/>
    </location>
</feature>
<dbReference type="AlphaFoldDB" id="A0A255Y685"/>
<dbReference type="Proteomes" id="UP000216991">
    <property type="component" value="Unassembled WGS sequence"/>
</dbReference>
<evidence type="ECO:0000313" key="3">
    <source>
        <dbReference type="EMBL" id="OYQ24708.1"/>
    </source>
</evidence>